<name>A0A346XSA6_9ACTN</name>
<organism evidence="1 2">
    <name type="scientific">Euzebya pacifica</name>
    <dbReference type="NCBI Taxonomy" id="1608957"/>
    <lineage>
        <taxon>Bacteria</taxon>
        <taxon>Bacillati</taxon>
        <taxon>Actinomycetota</taxon>
        <taxon>Nitriliruptoria</taxon>
        <taxon>Euzebyales</taxon>
    </lineage>
</organism>
<reference evidence="1 2" key="1">
    <citation type="submission" date="2018-09" db="EMBL/GenBank/DDBJ databases">
        <title>Complete genome sequence of Euzebya sp. DY32-46 isolated from seawater of Pacific Ocean.</title>
        <authorList>
            <person name="Xu L."/>
            <person name="Wu Y.-H."/>
            <person name="Xu X.-W."/>
        </authorList>
    </citation>
    <scope>NUCLEOTIDE SEQUENCE [LARGE SCALE GENOMIC DNA]</scope>
    <source>
        <strain evidence="1 2">DY32-46</strain>
    </source>
</reference>
<gene>
    <name evidence="1" type="ORF">DVS28_a0396</name>
</gene>
<dbReference type="OrthoDB" id="9789109at2"/>
<dbReference type="EMBL" id="CP031165">
    <property type="protein sequence ID" value="AXV05103.1"/>
    <property type="molecule type" value="Genomic_DNA"/>
</dbReference>
<evidence type="ECO:0000313" key="1">
    <source>
        <dbReference type="EMBL" id="AXV05103.1"/>
    </source>
</evidence>
<protein>
    <recommendedName>
        <fullName evidence="3">DUF488 domain-containing protein</fullName>
    </recommendedName>
</protein>
<dbReference type="AlphaFoldDB" id="A0A346XSA6"/>
<evidence type="ECO:0000313" key="2">
    <source>
        <dbReference type="Proteomes" id="UP000264006"/>
    </source>
</evidence>
<dbReference type="KEGG" id="euz:DVS28_a0396"/>
<evidence type="ECO:0008006" key="3">
    <source>
        <dbReference type="Google" id="ProtNLM"/>
    </source>
</evidence>
<sequence>MRRLRLRFATPPPSPCGVDTVGHGDLDMLAFVELLGWAGTRMVVDVRDASARSGRPEMDAAALDRDLRDLGMEYIDLASDLGHHDVLDPPDAFWNALTWIEGRGTWQRVILLGAAEDPTWCPRRRIARLLIANGTDVHHLRSNGRRQADDELEAATWMVRQE</sequence>
<dbReference type="RefSeq" id="WP_114589957.1">
    <property type="nucleotide sequence ID" value="NZ_CP031165.1"/>
</dbReference>
<dbReference type="Proteomes" id="UP000264006">
    <property type="component" value="Chromosome"/>
</dbReference>
<keyword evidence="2" id="KW-1185">Reference proteome</keyword>
<proteinExistence type="predicted"/>
<accession>A0A346XSA6</accession>